<dbReference type="Proteomes" id="UP000216498">
    <property type="component" value="Unassembled WGS sequence"/>
</dbReference>
<comment type="similarity">
    <text evidence="1">Belongs to the bacterial solute-binding protein 7 family.</text>
</comment>
<comment type="caution">
    <text evidence="6">The sequence shown here is derived from an EMBL/GenBank/DDBJ whole genome shotgun (WGS) entry which is preliminary data.</text>
</comment>
<dbReference type="RefSeq" id="WP_094886280.1">
    <property type="nucleotide sequence ID" value="NZ_NPMS01000006.1"/>
</dbReference>
<dbReference type="AlphaFoldDB" id="A0A265N7Q9"/>
<feature type="signal peptide" evidence="5">
    <location>
        <begin position="1"/>
        <end position="19"/>
    </location>
</feature>
<dbReference type="NCBIfam" id="NF037995">
    <property type="entry name" value="TRAP_S1"/>
    <property type="match status" value="1"/>
</dbReference>
<proteinExistence type="inferred from homology"/>
<evidence type="ECO:0000313" key="7">
    <source>
        <dbReference type="Proteomes" id="UP000216498"/>
    </source>
</evidence>
<evidence type="ECO:0000313" key="6">
    <source>
        <dbReference type="EMBL" id="OZU88023.1"/>
    </source>
</evidence>
<dbReference type="GO" id="GO:0055085">
    <property type="term" value="P:transmembrane transport"/>
    <property type="evidence" value="ECO:0007669"/>
    <property type="project" value="InterPro"/>
</dbReference>
<evidence type="ECO:0000256" key="1">
    <source>
        <dbReference type="ARBA" id="ARBA00009023"/>
    </source>
</evidence>
<dbReference type="EMBL" id="NPMS01000006">
    <property type="protein sequence ID" value="OZU88023.1"/>
    <property type="molecule type" value="Genomic_DNA"/>
</dbReference>
<feature type="region of interest" description="Disordered" evidence="4">
    <location>
        <begin position="26"/>
        <end position="51"/>
    </location>
</feature>
<keyword evidence="2" id="KW-0813">Transport</keyword>
<sequence length="376" mass="42007">MLKKTLGCLFIIALISFLAACGITEDDGNNNDTNTDTDTGEAESETESNTGEAEYAFKMANVLAEEDISSYLLNKFAELANEKSDGRIQIDVLHGGQLGSGVETFEAVKNGNLDMAADSFANLASITPAFEIFHLPFLFESRQQLLNATQSEKIRELVNEEIADINLEWISTIEMGGPRQVGTSKKKIESMDDFQGMKFRASRSPLEIASQEAWGAKGVTVDWPETPEAVRLGMVDGLTVPYGSFYSAKFHEGGLIKYMLDLNFQNYTSVVVVDKELWEGLPEDIRNTLIEAEKEAKEWHVDFMSEYITENIQEMKAEGVEIYSLPEDEYEKVKEVTKEKVWEEFVGQEGMSQEKLDLIIEEMGPVGDGGWGYEID</sequence>
<keyword evidence="3 5" id="KW-0732">Signal</keyword>
<evidence type="ECO:0000256" key="3">
    <source>
        <dbReference type="ARBA" id="ARBA00022729"/>
    </source>
</evidence>
<name>A0A265N7Q9_9BACI</name>
<dbReference type="Gene3D" id="3.40.190.170">
    <property type="entry name" value="Bacterial extracellular solute-binding protein, family 7"/>
    <property type="match status" value="1"/>
</dbReference>
<evidence type="ECO:0000256" key="5">
    <source>
        <dbReference type="SAM" id="SignalP"/>
    </source>
</evidence>
<dbReference type="Pfam" id="PF03480">
    <property type="entry name" value="DctP"/>
    <property type="match status" value="1"/>
</dbReference>
<dbReference type="InterPro" id="IPR038404">
    <property type="entry name" value="TRAP_DctP_sf"/>
</dbReference>
<protein>
    <recommendedName>
        <fullName evidence="8">TRAP transporter substrate-binding protein DctP</fullName>
    </recommendedName>
</protein>
<organism evidence="6 7">
    <name type="scientific">Virgibacillus indicus</name>
    <dbReference type="NCBI Taxonomy" id="2024554"/>
    <lineage>
        <taxon>Bacteria</taxon>
        <taxon>Bacillati</taxon>
        <taxon>Bacillota</taxon>
        <taxon>Bacilli</taxon>
        <taxon>Bacillales</taxon>
        <taxon>Bacillaceae</taxon>
        <taxon>Virgibacillus</taxon>
    </lineage>
</organism>
<dbReference type="PROSITE" id="PS51257">
    <property type="entry name" value="PROKAR_LIPOPROTEIN"/>
    <property type="match status" value="1"/>
</dbReference>
<evidence type="ECO:0000256" key="2">
    <source>
        <dbReference type="ARBA" id="ARBA00022448"/>
    </source>
</evidence>
<dbReference type="OrthoDB" id="9776801at2"/>
<dbReference type="CDD" id="cd13603">
    <property type="entry name" value="PBP2_TRAP_Siap_TeaA_like"/>
    <property type="match status" value="1"/>
</dbReference>
<keyword evidence="7" id="KW-1185">Reference proteome</keyword>
<gene>
    <name evidence="6" type="ORF">CIL03_12865</name>
</gene>
<accession>A0A265N7Q9</accession>
<evidence type="ECO:0000256" key="4">
    <source>
        <dbReference type="SAM" id="MobiDB-lite"/>
    </source>
</evidence>
<evidence type="ECO:0008006" key="8">
    <source>
        <dbReference type="Google" id="ProtNLM"/>
    </source>
</evidence>
<dbReference type="PANTHER" id="PTHR33376:SF7">
    <property type="entry name" value="C4-DICARBOXYLATE-BINDING PROTEIN DCTB"/>
    <property type="match status" value="1"/>
</dbReference>
<reference evidence="6 7" key="1">
    <citation type="submission" date="2017-08" db="EMBL/GenBank/DDBJ databases">
        <title>Virgibacillus indicus sp. nov. and Virgibacillus profoundi sp. nov, two moderately halophilic bacteria isolated from marine sediment by using the Microfluidic Streak Plate.</title>
        <authorList>
            <person name="Xu B."/>
            <person name="Hu B."/>
            <person name="Wang J."/>
            <person name="Zhu Y."/>
            <person name="Huang L."/>
            <person name="Du W."/>
            <person name="Huang Y."/>
        </authorList>
    </citation>
    <scope>NUCLEOTIDE SEQUENCE [LARGE SCALE GENOMIC DNA]</scope>
    <source>
        <strain evidence="6 7">IO3-P2-C2</strain>
    </source>
</reference>
<dbReference type="PANTHER" id="PTHR33376">
    <property type="match status" value="1"/>
</dbReference>
<dbReference type="InterPro" id="IPR018389">
    <property type="entry name" value="DctP_fam"/>
</dbReference>
<feature type="chain" id="PRO_5039639462" description="TRAP transporter substrate-binding protein DctP" evidence="5">
    <location>
        <begin position="20"/>
        <end position="376"/>
    </location>
</feature>